<accession>A0ABT3TWH9</accession>
<keyword evidence="3" id="KW-1185">Reference proteome</keyword>
<evidence type="ECO:0000313" key="3">
    <source>
        <dbReference type="Proteomes" id="UP001163064"/>
    </source>
</evidence>
<evidence type="ECO:0000259" key="1">
    <source>
        <dbReference type="Pfam" id="PF03756"/>
    </source>
</evidence>
<protein>
    <submittedName>
        <fullName evidence="2">AfsA-related hotdog domain-containing protein</fullName>
    </submittedName>
</protein>
<proteinExistence type="predicted"/>
<sequence length="327" mass="35243">MGVSAEAAVADAPARRGTRRLVHRLRSWEPLGLAESPDSEEEFVLSDDLPSSHVLLCDGPHRFHDLQAAAEMIREIGEFIGKTHFGVPVDRTGVFYRFAVATRDVSSWRATGTGPAQLTQVLKVRPEKVIAQVPRALEFRTFLQIGDVPCGAGTVNVVFLPPMTHSNHRRHSRAQALRAPARTDVTGAPVDPAEVGRSLPGNVLVHGPCDLSDGRLSVGVRVPAGWPMPGRAAEGHVPALVQLETLRQTSLLAVGRAHGLRPERCTLASLKVHFRGYAEPELGMRCAAVVGLCGRDSEGRRQTPVTLTLTQGGRAVLEAVTTVVEDF</sequence>
<evidence type="ECO:0000313" key="2">
    <source>
        <dbReference type="EMBL" id="MCX3061379.1"/>
    </source>
</evidence>
<feature type="domain" description="A-factor biosynthesis hotdog" evidence="1">
    <location>
        <begin position="195"/>
        <end position="323"/>
    </location>
</feature>
<dbReference type="InterPro" id="IPR005509">
    <property type="entry name" value="AfsA_hotdog_dom"/>
</dbReference>
<dbReference type="Pfam" id="PF03756">
    <property type="entry name" value="AfsA"/>
    <property type="match status" value="1"/>
</dbReference>
<dbReference type="EMBL" id="JAPHNL010000190">
    <property type="protein sequence ID" value="MCX3061379.1"/>
    <property type="molecule type" value="Genomic_DNA"/>
</dbReference>
<dbReference type="Proteomes" id="UP001163064">
    <property type="component" value="Unassembled WGS sequence"/>
</dbReference>
<reference evidence="2" key="1">
    <citation type="submission" date="2022-10" db="EMBL/GenBank/DDBJ databases">
        <title>Streptomyces beihaiensis sp. nov., a chitin degrading actinobacterium, isolated from shrimp pond soil.</title>
        <authorList>
            <person name="Xie J."/>
            <person name="Shen N."/>
        </authorList>
    </citation>
    <scope>NUCLEOTIDE SEQUENCE</scope>
    <source>
        <strain evidence="2">GXMU-J5</strain>
    </source>
</reference>
<dbReference type="RefSeq" id="WP_266600688.1">
    <property type="nucleotide sequence ID" value="NZ_JAPHNL010000190.1"/>
</dbReference>
<organism evidence="2 3">
    <name type="scientific">Streptomyces beihaiensis</name>
    <dbReference type="NCBI Taxonomy" id="2984495"/>
    <lineage>
        <taxon>Bacteria</taxon>
        <taxon>Bacillati</taxon>
        <taxon>Actinomycetota</taxon>
        <taxon>Actinomycetes</taxon>
        <taxon>Kitasatosporales</taxon>
        <taxon>Streptomycetaceae</taxon>
        <taxon>Streptomyces</taxon>
    </lineage>
</organism>
<name>A0ABT3TWH9_9ACTN</name>
<comment type="caution">
    <text evidence="2">The sequence shown here is derived from an EMBL/GenBank/DDBJ whole genome shotgun (WGS) entry which is preliminary data.</text>
</comment>
<gene>
    <name evidence="2" type="ORF">OFY01_16760</name>
</gene>